<dbReference type="OrthoDB" id="1132160at2"/>
<protein>
    <submittedName>
        <fullName evidence="2">Rod shape-determining protein MreD</fullName>
    </submittedName>
</protein>
<name>F0R8M7_PHOSB</name>
<sequence length="166" mass="18963">MVQTLHRIVWFVVLILVQTEILNHVHTMGYATPVVFIYYILVLNSETPRKSLLLQAFLLGLCVDVFGNTPGMYAAASTFLAFSRRPLLQAQMLRETTDDYEPGIQSMGFGSFLRYVASAVLAFMVVVRVIDAFSFFHWVELLLRIVTDTFMTVVCIMGIDVMRRKR</sequence>
<keyword evidence="1" id="KW-0472">Membrane</keyword>
<keyword evidence="3" id="KW-1185">Reference proteome</keyword>
<dbReference type="HOGENOM" id="CLU_125324_0_0_10"/>
<dbReference type="STRING" id="667015.Bacsa_1390"/>
<organism evidence="2 3">
    <name type="scientific">Phocaeicola salanitronis (strain DSM 18170 / JCM 13657 / CCUG 60908 / BL78)</name>
    <name type="common">Bacteroides salanitronis</name>
    <dbReference type="NCBI Taxonomy" id="667015"/>
    <lineage>
        <taxon>Bacteria</taxon>
        <taxon>Pseudomonadati</taxon>
        <taxon>Bacteroidota</taxon>
        <taxon>Bacteroidia</taxon>
        <taxon>Bacteroidales</taxon>
        <taxon>Bacteroidaceae</taxon>
        <taxon>Phocaeicola</taxon>
    </lineage>
</organism>
<dbReference type="EMBL" id="CP002530">
    <property type="protein sequence ID" value="ADY35962.1"/>
    <property type="molecule type" value="Genomic_DNA"/>
</dbReference>
<keyword evidence="1" id="KW-0812">Transmembrane</keyword>
<proteinExistence type="predicted"/>
<dbReference type="eggNOG" id="ENOG50315DF">
    <property type="taxonomic scope" value="Bacteria"/>
</dbReference>
<feature type="transmembrane region" description="Helical" evidence="1">
    <location>
        <begin position="21"/>
        <end position="41"/>
    </location>
</feature>
<feature type="transmembrane region" description="Helical" evidence="1">
    <location>
        <begin position="142"/>
        <end position="162"/>
    </location>
</feature>
<dbReference type="Proteomes" id="UP000007486">
    <property type="component" value="Chromosome"/>
</dbReference>
<dbReference type="RefSeq" id="WP_013617394.1">
    <property type="nucleotide sequence ID" value="NC_015164.1"/>
</dbReference>
<feature type="transmembrane region" description="Helical" evidence="1">
    <location>
        <begin position="53"/>
        <end position="82"/>
    </location>
</feature>
<dbReference type="KEGG" id="bsa:Bacsa_1390"/>
<keyword evidence="1" id="KW-1133">Transmembrane helix</keyword>
<accession>F0R8M7</accession>
<evidence type="ECO:0000256" key="1">
    <source>
        <dbReference type="SAM" id="Phobius"/>
    </source>
</evidence>
<evidence type="ECO:0000313" key="2">
    <source>
        <dbReference type="EMBL" id="ADY35962.1"/>
    </source>
</evidence>
<gene>
    <name evidence="2" type="ordered locus">Bacsa_1390</name>
</gene>
<evidence type="ECO:0000313" key="3">
    <source>
        <dbReference type="Proteomes" id="UP000007486"/>
    </source>
</evidence>
<reference evidence="2 3" key="1">
    <citation type="journal article" date="2011" name="Stand. Genomic Sci.">
        <title>Complete genome sequence of Bacteroides salanitronis type strain (BL78).</title>
        <authorList>
            <person name="Gronow S."/>
            <person name="Held B."/>
            <person name="Lucas S."/>
            <person name="Lapidus A."/>
            <person name="Del Rio T.G."/>
            <person name="Nolan M."/>
            <person name="Tice H."/>
            <person name="Deshpande S."/>
            <person name="Cheng J.F."/>
            <person name="Pitluck S."/>
            <person name="Liolios K."/>
            <person name="Pagani I."/>
            <person name="Ivanova N."/>
            <person name="Mavromatis K."/>
            <person name="Pati A."/>
            <person name="Tapia R."/>
            <person name="Han C."/>
            <person name="Goodwin L."/>
            <person name="Chen A."/>
            <person name="Palaniappan K."/>
            <person name="Land M."/>
            <person name="Hauser L."/>
            <person name="Chang Y.J."/>
            <person name="Jeffries C.D."/>
            <person name="Brambilla E.M."/>
            <person name="Rohde M."/>
            <person name="Goker M."/>
            <person name="Detter J.C."/>
            <person name="Woyke T."/>
            <person name="Bristow J."/>
            <person name="Markowitz V."/>
            <person name="Hugenholtz P."/>
            <person name="Kyrpides N.C."/>
            <person name="Klenk H.P."/>
            <person name="Eisen J.A."/>
        </authorList>
    </citation>
    <scope>NUCLEOTIDE SEQUENCE [LARGE SCALE GENOMIC DNA]</scope>
    <source>
        <strain evidence="2 3">DSM 18170</strain>
    </source>
</reference>
<feature type="transmembrane region" description="Helical" evidence="1">
    <location>
        <begin position="112"/>
        <end position="130"/>
    </location>
</feature>
<dbReference type="AlphaFoldDB" id="F0R8M7"/>